<evidence type="ECO:0000256" key="1">
    <source>
        <dbReference type="ARBA" id="ARBA00010541"/>
    </source>
</evidence>
<dbReference type="EMBL" id="JABMIG020000579">
    <property type="protein sequence ID" value="KAL3774736.1"/>
    <property type="molecule type" value="Genomic_DNA"/>
</dbReference>
<dbReference type="AlphaFoldDB" id="A0ABD3NF73"/>
<keyword evidence="2" id="KW-0645">Protease</keyword>
<dbReference type="Proteomes" id="UP001516023">
    <property type="component" value="Unassembled WGS sequence"/>
</dbReference>
<reference evidence="5 6" key="1">
    <citation type="journal article" date="2020" name="G3 (Bethesda)">
        <title>Improved Reference Genome for Cyclotella cryptica CCMP332, a Model for Cell Wall Morphogenesis, Salinity Adaptation, and Lipid Production in Diatoms (Bacillariophyta).</title>
        <authorList>
            <person name="Roberts W.R."/>
            <person name="Downey K.M."/>
            <person name="Ruck E.C."/>
            <person name="Traller J.C."/>
            <person name="Alverson A.J."/>
        </authorList>
    </citation>
    <scope>NUCLEOTIDE SEQUENCE [LARGE SCALE GENOMIC DNA]</scope>
    <source>
        <strain evidence="5 6">CCMP332</strain>
    </source>
</reference>
<organism evidence="5 6">
    <name type="scientific">Cyclotella cryptica</name>
    <dbReference type="NCBI Taxonomy" id="29204"/>
    <lineage>
        <taxon>Eukaryota</taxon>
        <taxon>Sar</taxon>
        <taxon>Stramenopiles</taxon>
        <taxon>Ochrophyta</taxon>
        <taxon>Bacillariophyta</taxon>
        <taxon>Coscinodiscophyceae</taxon>
        <taxon>Thalassiosirophycidae</taxon>
        <taxon>Stephanodiscales</taxon>
        <taxon>Stephanodiscaceae</taxon>
        <taxon>Cyclotella</taxon>
    </lineage>
</organism>
<comment type="similarity">
    <text evidence="1">Belongs to the peptidase S1C family.</text>
</comment>
<dbReference type="InterPro" id="IPR009003">
    <property type="entry name" value="Peptidase_S1_PA"/>
</dbReference>
<dbReference type="Gene3D" id="2.30.42.10">
    <property type="match status" value="1"/>
</dbReference>
<dbReference type="InterPro" id="IPR043504">
    <property type="entry name" value="Peptidase_S1_PA_chymotrypsin"/>
</dbReference>
<dbReference type="SUPFAM" id="SSF50156">
    <property type="entry name" value="PDZ domain-like"/>
    <property type="match status" value="1"/>
</dbReference>
<proteinExistence type="inferred from homology"/>
<evidence type="ECO:0008006" key="7">
    <source>
        <dbReference type="Google" id="ProtNLM"/>
    </source>
</evidence>
<dbReference type="InterPro" id="IPR036034">
    <property type="entry name" value="PDZ_sf"/>
</dbReference>
<dbReference type="SUPFAM" id="SSF50494">
    <property type="entry name" value="Trypsin-like serine proteases"/>
    <property type="match status" value="1"/>
</dbReference>
<keyword evidence="6" id="KW-1185">Reference proteome</keyword>
<dbReference type="InterPro" id="IPR051201">
    <property type="entry name" value="Chloro_Bact_Ser_Proteases"/>
</dbReference>
<dbReference type="GO" id="GO:0008233">
    <property type="term" value="F:peptidase activity"/>
    <property type="evidence" value="ECO:0007669"/>
    <property type="project" value="UniProtKB-KW"/>
</dbReference>
<keyword evidence="4" id="KW-0843">Virulence</keyword>
<dbReference type="PRINTS" id="PR00834">
    <property type="entry name" value="PROTEASES2C"/>
</dbReference>
<dbReference type="PANTHER" id="PTHR43343">
    <property type="entry name" value="PEPTIDASE S12"/>
    <property type="match status" value="1"/>
</dbReference>
<evidence type="ECO:0000313" key="6">
    <source>
        <dbReference type="Proteomes" id="UP001516023"/>
    </source>
</evidence>
<protein>
    <recommendedName>
        <fullName evidence="7">PDZ domain-containing protein</fullName>
    </recommendedName>
</protein>
<dbReference type="Gene3D" id="2.40.10.10">
    <property type="entry name" value="Trypsin-like serine proteases"/>
    <property type="match status" value="2"/>
</dbReference>
<evidence type="ECO:0000256" key="4">
    <source>
        <dbReference type="ARBA" id="ARBA00023026"/>
    </source>
</evidence>
<evidence type="ECO:0000256" key="2">
    <source>
        <dbReference type="ARBA" id="ARBA00022670"/>
    </source>
</evidence>
<dbReference type="InterPro" id="IPR001940">
    <property type="entry name" value="Peptidase_S1C"/>
</dbReference>
<sequence>MNNLPKPVFYSPRLHGFQPIPQRCVSSPTDRHTSIVSTDFAVAIPRGIATITVRVAQLPLRVRTKRILNATVPSIIGTKRDLIERILTSPASSSYRHSNKEVKDGLSQEENRVVNTFMRASPSVAYIQTVVGGVKRNGFSLKGTEVPVGAGSGFLWDDRGHIVTNYHVIASVIKSNNPNIKVKLQGMPALPATIVGYEPEKDLAVLKISSRNLPSPVEVGSSNDLQVGQNVLAIGSPFGLDYTLTTGVRIGERCRRNGGRLIKGCIQSDAAINPETVEGLLDSRGRLIGVNMAIYSPSGASAGIGFSIPVDTVRRVVNQIIRYGKVVRPTMGVNVAADQVVKSIEMQLRKELNGFLRSDGTLELGDLITEVNGEVVSVEDLLSVIEARREGDVVDVKIWRKCDAKLVETVKVRLTASDQFQNTNGGCEERICCI</sequence>
<name>A0ABD3NF73_9STRA</name>
<comment type="caution">
    <text evidence="5">The sequence shown here is derived from an EMBL/GenBank/DDBJ whole genome shotgun (WGS) entry which is preliminary data.</text>
</comment>
<keyword evidence="3" id="KW-0378">Hydrolase</keyword>
<evidence type="ECO:0000313" key="5">
    <source>
        <dbReference type="EMBL" id="KAL3774736.1"/>
    </source>
</evidence>
<accession>A0ABD3NF73</accession>
<dbReference type="Pfam" id="PF13365">
    <property type="entry name" value="Trypsin_2"/>
    <property type="match status" value="1"/>
</dbReference>
<dbReference type="GO" id="GO:0006508">
    <property type="term" value="P:proteolysis"/>
    <property type="evidence" value="ECO:0007669"/>
    <property type="project" value="UniProtKB-KW"/>
</dbReference>
<gene>
    <name evidence="5" type="ORF">HJC23_008857</name>
</gene>
<dbReference type="PANTHER" id="PTHR43343:SF3">
    <property type="entry name" value="PROTEASE DO-LIKE 8, CHLOROPLASTIC"/>
    <property type="match status" value="1"/>
</dbReference>
<evidence type="ECO:0000256" key="3">
    <source>
        <dbReference type="ARBA" id="ARBA00022801"/>
    </source>
</evidence>